<name>A0A9W4SP62_9GLOM</name>
<accession>A0A9W4SP62</accession>
<dbReference type="Proteomes" id="UP001153678">
    <property type="component" value="Unassembled WGS sequence"/>
</dbReference>
<protein>
    <submittedName>
        <fullName evidence="1">10306_t:CDS:1</fullName>
    </submittedName>
</protein>
<keyword evidence="2" id="KW-1185">Reference proteome</keyword>
<dbReference type="EMBL" id="CAMKVN010001517">
    <property type="protein sequence ID" value="CAI2176529.1"/>
    <property type="molecule type" value="Genomic_DNA"/>
</dbReference>
<evidence type="ECO:0000313" key="1">
    <source>
        <dbReference type="EMBL" id="CAI2176529.1"/>
    </source>
</evidence>
<gene>
    <name evidence="1" type="ORF">FWILDA_LOCUS7628</name>
</gene>
<reference evidence="1" key="1">
    <citation type="submission" date="2022-08" db="EMBL/GenBank/DDBJ databases">
        <authorList>
            <person name="Kallberg Y."/>
            <person name="Tangrot J."/>
            <person name="Rosling A."/>
        </authorList>
    </citation>
    <scope>NUCLEOTIDE SEQUENCE</scope>
    <source>
        <strain evidence="1">Wild A</strain>
    </source>
</reference>
<dbReference type="AlphaFoldDB" id="A0A9W4SP62"/>
<evidence type="ECO:0000313" key="2">
    <source>
        <dbReference type="Proteomes" id="UP001153678"/>
    </source>
</evidence>
<proteinExistence type="predicted"/>
<sequence length="77" mass="8583">MVFVSQQLHARSPKFCDIPAALERLFISLVVAGYFAKTSGCIVFPIQGIAKDSLLDYWLQKASTSSQMLELVQFNTI</sequence>
<organism evidence="1 2">
    <name type="scientific">Funneliformis geosporum</name>
    <dbReference type="NCBI Taxonomy" id="1117311"/>
    <lineage>
        <taxon>Eukaryota</taxon>
        <taxon>Fungi</taxon>
        <taxon>Fungi incertae sedis</taxon>
        <taxon>Mucoromycota</taxon>
        <taxon>Glomeromycotina</taxon>
        <taxon>Glomeromycetes</taxon>
        <taxon>Glomerales</taxon>
        <taxon>Glomeraceae</taxon>
        <taxon>Funneliformis</taxon>
    </lineage>
</organism>
<comment type="caution">
    <text evidence="1">The sequence shown here is derived from an EMBL/GenBank/DDBJ whole genome shotgun (WGS) entry which is preliminary data.</text>
</comment>